<evidence type="ECO:0000256" key="1">
    <source>
        <dbReference type="SAM" id="MobiDB-lite"/>
    </source>
</evidence>
<evidence type="ECO:0008006" key="6">
    <source>
        <dbReference type="Google" id="ProtNLM"/>
    </source>
</evidence>
<proteinExistence type="predicted"/>
<reference evidence="4" key="2">
    <citation type="submission" date="2021-03" db="UniProtKB">
        <authorList>
            <consortium name="EnsemblPlants"/>
        </authorList>
    </citation>
    <scope>IDENTIFICATION</scope>
</reference>
<organism evidence="4 5">
    <name type="scientific">Chenopodium quinoa</name>
    <name type="common">Quinoa</name>
    <dbReference type="NCBI Taxonomy" id="63459"/>
    <lineage>
        <taxon>Eukaryota</taxon>
        <taxon>Viridiplantae</taxon>
        <taxon>Streptophyta</taxon>
        <taxon>Embryophyta</taxon>
        <taxon>Tracheophyta</taxon>
        <taxon>Spermatophyta</taxon>
        <taxon>Magnoliopsida</taxon>
        <taxon>eudicotyledons</taxon>
        <taxon>Gunneridae</taxon>
        <taxon>Pentapetalae</taxon>
        <taxon>Caryophyllales</taxon>
        <taxon>Chenopodiaceae</taxon>
        <taxon>Chenopodioideae</taxon>
        <taxon>Atripliceae</taxon>
        <taxon>Chenopodium</taxon>
    </lineage>
</organism>
<dbReference type="EnsemblPlants" id="AUR62026524-RA">
    <property type="protein sequence ID" value="AUR62026524-RA:cds"/>
    <property type="gene ID" value="AUR62026524"/>
</dbReference>
<evidence type="ECO:0000313" key="4">
    <source>
        <dbReference type="EnsemblPlants" id="AUR62026524-RA:cds"/>
    </source>
</evidence>
<dbReference type="InterPro" id="IPR004332">
    <property type="entry name" value="Transposase_MuDR"/>
</dbReference>
<reference evidence="4" key="1">
    <citation type="journal article" date="2017" name="Nature">
        <title>The genome of Chenopodium quinoa.</title>
        <authorList>
            <person name="Jarvis D.E."/>
            <person name="Ho Y.S."/>
            <person name="Lightfoot D.J."/>
            <person name="Schmoeckel S.M."/>
            <person name="Li B."/>
            <person name="Borm T.J.A."/>
            <person name="Ohyanagi H."/>
            <person name="Mineta K."/>
            <person name="Michell C.T."/>
            <person name="Saber N."/>
            <person name="Kharbatia N.M."/>
            <person name="Rupper R.R."/>
            <person name="Sharp A.R."/>
            <person name="Dally N."/>
            <person name="Boughton B.A."/>
            <person name="Woo Y.H."/>
            <person name="Gao G."/>
            <person name="Schijlen E.G.W.M."/>
            <person name="Guo X."/>
            <person name="Momin A.A."/>
            <person name="Negrao S."/>
            <person name="Al-Babili S."/>
            <person name="Gehring C."/>
            <person name="Roessner U."/>
            <person name="Jung C."/>
            <person name="Murphy K."/>
            <person name="Arold S.T."/>
            <person name="Gojobori T."/>
            <person name="van der Linden C.G."/>
            <person name="van Loo E.N."/>
            <person name="Jellen E.N."/>
            <person name="Maughan P.J."/>
            <person name="Tester M."/>
        </authorList>
    </citation>
    <scope>NUCLEOTIDE SEQUENCE [LARGE SCALE GENOMIC DNA]</scope>
    <source>
        <strain evidence="4">cv. PI 614886</strain>
    </source>
</reference>
<feature type="region of interest" description="Disordered" evidence="1">
    <location>
        <begin position="210"/>
        <end position="241"/>
    </location>
</feature>
<dbReference type="Pfam" id="PF26130">
    <property type="entry name" value="PB1-like"/>
    <property type="match status" value="1"/>
</dbReference>
<feature type="domain" description="Transposase MuDR plant" evidence="2">
    <location>
        <begin position="278"/>
        <end position="332"/>
    </location>
</feature>
<evidence type="ECO:0000259" key="2">
    <source>
        <dbReference type="Pfam" id="PF03108"/>
    </source>
</evidence>
<dbReference type="AlphaFoldDB" id="A0A803MBQ7"/>
<keyword evidence="5" id="KW-1185">Reference proteome</keyword>
<evidence type="ECO:0000259" key="3">
    <source>
        <dbReference type="Pfam" id="PF26130"/>
    </source>
</evidence>
<dbReference type="InterPro" id="IPR058594">
    <property type="entry name" value="PB1-like_dom_pln"/>
</dbReference>
<feature type="domain" description="PB1-like" evidence="3">
    <location>
        <begin position="1"/>
        <end position="72"/>
    </location>
</feature>
<protein>
    <recommendedName>
        <fullName evidence="6">Transposase MuDR plant domain-containing protein</fullName>
    </recommendedName>
</protein>
<accession>A0A803MBQ7</accession>
<feature type="compositionally biased region" description="Basic and acidic residues" evidence="1">
    <location>
        <begin position="210"/>
        <end position="222"/>
    </location>
</feature>
<sequence>MDIQLCIVLHHGGKWEYNPNLCYIGGQVKLINDIPLDFNAIYFKSLIDSLGYDNVIKLHYYCDPLKNLQTGVRFLAYEDCTFAKFKSLLSEFKIIDVFTEHDDEGHRVCGNATPGFRAGETKNQTHTPVQPFFTTKPVHTEHQPADYVEPETETTNLFNLGNDIDYDEEGSDEVDVEVMDVRERLKETSKVELEFLNELDSLNRVAGRLGDRKGQDADHVDDGDASSEYESLSNSDDDDYDECGFLLPQPGKKKKRVIKQTSHLPFPTHSEIESPFYLGHKFKDIVELREAITTYFVSIGRDIEYVKNDKTRIGAKCKARERGCPWYLWASMSGNGTLSVKTHIPQHTTVGEWQE</sequence>
<dbReference type="Pfam" id="PF03108">
    <property type="entry name" value="DBD_Tnp_Mut"/>
    <property type="match status" value="1"/>
</dbReference>
<dbReference type="Proteomes" id="UP000596660">
    <property type="component" value="Unplaced"/>
</dbReference>
<evidence type="ECO:0000313" key="5">
    <source>
        <dbReference type="Proteomes" id="UP000596660"/>
    </source>
</evidence>
<dbReference type="Gramene" id="AUR62026524-RA">
    <property type="protein sequence ID" value="AUR62026524-RA:cds"/>
    <property type="gene ID" value="AUR62026524"/>
</dbReference>
<name>A0A803MBQ7_CHEQI</name>